<dbReference type="Proteomes" id="UP000075809">
    <property type="component" value="Unassembled WGS sequence"/>
</dbReference>
<evidence type="ECO:0000313" key="2">
    <source>
        <dbReference type="Proteomes" id="UP000075809"/>
    </source>
</evidence>
<protein>
    <submittedName>
        <fullName evidence="1">Uncharacterized protein</fullName>
    </submittedName>
</protein>
<organism evidence="1 2">
    <name type="scientific">Mycetomoellerius zeteki</name>
    <dbReference type="NCBI Taxonomy" id="64791"/>
    <lineage>
        <taxon>Eukaryota</taxon>
        <taxon>Metazoa</taxon>
        <taxon>Ecdysozoa</taxon>
        <taxon>Arthropoda</taxon>
        <taxon>Hexapoda</taxon>
        <taxon>Insecta</taxon>
        <taxon>Pterygota</taxon>
        <taxon>Neoptera</taxon>
        <taxon>Endopterygota</taxon>
        <taxon>Hymenoptera</taxon>
        <taxon>Apocrita</taxon>
        <taxon>Aculeata</taxon>
        <taxon>Formicoidea</taxon>
        <taxon>Formicidae</taxon>
        <taxon>Myrmicinae</taxon>
        <taxon>Mycetomoellerius</taxon>
    </lineage>
</organism>
<accession>A0A151WTJ0</accession>
<dbReference type="EMBL" id="KQ982757">
    <property type="protein sequence ID" value="KYQ51154.1"/>
    <property type="molecule type" value="Genomic_DNA"/>
</dbReference>
<gene>
    <name evidence="1" type="ORF">ALC60_09802</name>
</gene>
<keyword evidence="2" id="KW-1185">Reference proteome</keyword>
<evidence type="ECO:0000313" key="1">
    <source>
        <dbReference type="EMBL" id="KYQ51154.1"/>
    </source>
</evidence>
<dbReference type="AlphaFoldDB" id="A0A151WTJ0"/>
<name>A0A151WTJ0_9HYME</name>
<proteinExistence type="predicted"/>
<reference evidence="1 2" key="1">
    <citation type="submission" date="2015-09" db="EMBL/GenBank/DDBJ databases">
        <title>Trachymyrmex zeteki WGS genome.</title>
        <authorList>
            <person name="Nygaard S."/>
            <person name="Hu H."/>
            <person name="Boomsma J."/>
            <person name="Zhang G."/>
        </authorList>
    </citation>
    <scope>NUCLEOTIDE SEQUENCE [LARGE SCALE GENOMIC DNA]</scope>
    <source>
        <strain evidence="1">Tzet28-1</strain>
        <tissue evidence="1">Whole body</tissue>
    </source>
</reference>
<sequence length="145" mass="16704">MRQLEIKAGSARKITGSPAVPSCSERGEVVESFRFVFLLVFSLYSDRFAFLNIRTQNKKLDASLYKPLRCYKVLNPRGTSRIRDIPYIAFSRLKEHYHARFASRALVAHYRRQLRCLPVLFTKTDKTEKKDGATDGIMVTSQVIK</sequence>